<dbReference type="Gene3D" id="3.30.2170.10">
    <property type="entry name" value="archaeoglobus fulgidus dsm 4304 superfamily"/>
    <property type="match status" value="1"/>
</dbReference>
<dbReference type="Proteomes" id="UP000002221">
    <property type="component" value="Chromosome"/>
</dbReference>
<dbReference type="OrthoDB" id="25804at2"/>
<evidence type="ECO:0000313" key="1">
    <source>
        <dbReference type="EMBL" id="ACY48540.1"/>
    </source>
</evidence>
<keyword evidence="2" id="KW-1185">Reference proteome</keyword>
<protein>
    <submittedName>
        <fullName evidence="1">Uncharacterized protein</fullName>
    </submittedName>
</protein>
<dbReference type="PANTHER" id="PTHR39518">
    <property type="entry name" value="UPF0215 PROTEIN MJ1150"/>
    <property type="match status" value="1"/>
</dbReference>
<sequence length="187" mass="20014">MTRRPHVLGIDDAPFERGKDAEVPIVGVMMEGATLVEGVAITRFPIDGEGATEFLAGWIQSLRWRPSLQAVVLGGITMAGLAVVDLEALSERLALPVLAVTRHDTADSELADALRAAGLKDRLAILERTPPAEPMGRGLYVAWAGADAFEARQLVQATLNKSRLPEPLRIAHLIGAALVRGQSRGRV</sequence>
<dbReference type="eggNOG" id="COG1628">
    <property type="taxonomic scope" value="Bacteria"/>
</dbReference>
<evidence type="ECO:0000313" key="2">
    <source>
        <dbReference type="Proteomes" id="UP000002221"/>
    </source>
</evidence>
<dbReference type="HOGENOM" id="CLU_095956_1_0_10"/>
<proteinExistence type="inferred from homology"/>
<dbReference type="KEGG" id="rmr:Rmar_1654"/>
<reference evidence="1 2" key="1">
    <citation type="journal article" date="2009" name="Stand. Genomic Sci.">
        <title>Complete genome sequence of Rhodothermus marinus type strain (R-10).</title>
        <authorList>
            <person name="Nolan M."/>
            <person name="Tindall B.J."/>
            <person name="Pomrenke H."/>
            <person name="Lapidus A."/>
            <person name="Copeland A."/>
            <person name="Glavina Del Rio T."/>
            <person name="Lucas S."/>
            <person name="Chen F."/>
            <person name="Tice H."/>
            <person name="Cheng J.F."/>
            <person name="Saunders E."/>
            <person name="Han C."/>
            <person name="Bruce D."/>
            <person name="Goodwin L."/>
            <person name="Chain P."/>
            <person name="Pitluck S."/>
            <person name="Ovchinikova G."/>
            <person name="Pati A."/>
            <person name="Ivanova N."/>
            <person name="Mavromatis K."/>
            <person name="Chen A."/>
            <person name="Palaniappan K."/>
            <person name="Land M."/>
            <person name="Hauser L."/>
            <person name="Chang Y.J."/>
            <person name="Jeffries C.D."/>
            <person name="Brettin T."/>
            <person name="Goker M."/>
            <person name="Bristow J."/>
            <person name="Eisen J.A."/>
            <person name="Markowitz V."/>
            <person name="Hugenholtz P."/>
            <person name="Kyrpides N.C."/>
            <person name="Klenk H.P."/>
            <person name="Detter J.C."/>
        </authorList>
    </citation>
    <scope>NUCLEOTIDE SEQUENCE [LARGE SCALE GENOMIC DNA]</scope>
    <source>
        <strain evidence="2">ATCC 43812 / DSM 4252 / R-10</strain>
    </source>
</reference>
<dbReference type="EMBL" id="CP001807">
    <property type="protein sequence ID" value="ACY48540.1"/>
    <property type="molecule type" value="Genomic_DNA"/>
</dbReference>
<dbReference type="PIRSF" id="PIRSF006380">
    <property type="entry name" value="UCP006380"/>
    <property type="match status" value="1"/>
</dbReference>
<dbReference type="PANTHER" id="PTHR39518:SF2">
    <property type="entry name" value="UPF0215 PROTEIN MJ1150"/>
    <property type="match status" value="1"/>
</dbReference>
<organism evidence="1 2">
    <name type="scientific">Rhodothermus marinus (strain ATCC 43812 / DSM 4252 / R-10)</name>
    <name type="common">Rhodothermus obamensis</name>
    <dbReference type="NCBI Taxonomy" id="518766"/>
    <lineage>
        <taxon>Bacteria</taxon>
        <taxon>Pseudomonadati</taxon>
        <taxon>Rhodothermota</taxon>
        <taxon>Rhodothermia</taxon>
        <taxon>Rhodothermales</taxon>
        <taxon>Rhodothermaceae</taxon>
        <taxon>Rhodothermus</taxon>
    </lineage>
</organism>
<gene>
    <name evidence="1" type="ordered locus">Rmar_1654</name>
</gene>
<accession>D0MJ82</accession>
<dbReference type="HAMAP" id="MF_00582">
    <property type="entry name" value="UPF0215"/>
    <property type="match status" value="1"/>
</dbReference>
<dbReference type="STRING" id="518766.Rmar_1654"/>
<dbReference type="InterPro" id="IPR002802">
    <property type="entry name" value="Endo_dU"/>
</dbReference>
<dbReference type="Pfam" id="PF01949">
    <property type="entry name" value="Endo_dU"/>
    <property type="match status" value="1"/>
</dbReference>
<dbReference type="RefSeq" id="WP_012844151.1">
    <property type="nucleotide sequence ID" value="NC_013501.1"/>
</dbReference>
<dbReference type="AlphaFoldDB" id="D0MJ82"/>
<name>D0MJ82_RHOM4</name>